<evidence type="ECO:0000313" key="3">
    <source>
        <dbReference type="Proteomes" id="UP000198373"/>
    </source>
</evidence>
<proteinExistence type="predicted"/>
<gene>
    <name evidence="2" type="ORF">SAMN06893096_111126</name>
</gene>
<sequence>MPRTIDLDTHSTPGAATRRARSRRDVRLVERVSSADRDDLAALFEGRNTSDSPAADILRRHARRWLSRTR</sequence>
<keyword evidence="3" id="KW-1185">Reference proteome</keyword>
<feature type="region of interest" description="Disordered" evidence="1">
    <location>
        <begin position="1"/>
        <end position="25"/>
    </location>
</feature>
<protein>
    <submittedName>
        <fullName evidence="2">Uncharacterized protein</fullName>
    </submittedName>
</protein>
<reference evidence="3" key="1">
    <citation type="submission" date="2017-06" db="EMBL/GenBank/DDBJ databases">
        <authorList>
            <person name="Varghese N."/>
            <person name="Submissions S."/>
        </authorList>
    </citation>
    <scope>NUCLEOTIDE SEQUENCE [LARGE SCALE GENOMIC DNA]</scope>
    <source>
        <strain evidence="3">DSM 46839</strain>
    </source>
</reference>
<dbReference type="RefSeq" id="WP_143425134.1">
    <property type="nucleotide sequence ID" value="NZ_FZOO01000011.1"/>
</dbReference>
<dbReference type="AlphaFoldDB" id="A0A239ISC1"/>
<evidence type="ECO:0000313" key="2">
    <source>
        <dbReference type="EMBL" id="SNS96282.1"/>
    </source>
</evidence>
<name>A0A239ISC1_9ACTN</name>
<organism evidence="2 3">
    <name type="scientific">Geodermatophilus pulveris</name>
    <dbReference type="NCBI Taxonomy" id="1564159"/>
    <lineage>
        <taxon>Bacteria</taxon>
        <taxon>Bacillati</taxon>
        <taxon>Actinomycetota</taxon>
        <taxon>Actinomycetes</taxon>
        <taxon>Geodermatophilales</taxon>
        <taxon>Geodermatophilaceae</taxon>
        <taxon>Geodermatophilus</taxon>
    </lineage>
</organism>
<dbReference type="EMBL" id="FZOO01000011">
    <property type="protein sequence ID" value="SNS96282.1"/>
    <property type="molecule type" value="Genomic_DNA"/>
</dbReference>
<evidence type="ECO:0000256" key="1">
    <source>
        <dbReference type="SAM" id="MobiDB-lite"/>
    </source>
</evidence>
<dbReference type="Proteomes" id="UP000198373">
    <property type="component" value="Unassembled WGS sequence"/>
</dbReference>
<accession>A0A239ISC1</accession>